<evidence type="ECO:0000313" key="2">
    <source>
        <dbReference type="Proteomes" id="UP000595053"/>
    </source>
</evidence>
<sequence length="251" mass="27141">MKLALEELRRNKVQTTVFVGFFVLLLGISFVVAYVGRFDPQPDFLNFATGMSVVETNLVWSTMAMSVDWLGQMIFILGIVIGAFNRSYLGAGLTRRQILARSYSYGLLMLGLTAAIVGGLWGLAFVIGHPVVNGVNAATVALIFVKYVSSYLAGYAIVSLFLRFRPWWVVAGIALIILLAFVGAITLPHTDIDFIHITIDLGSGIHVGQSGQTANGATAILTNAYLTMALSIALSFVIGAWATLTMPMRRS</sequence>
<dbReference type="AlphaFoldDB" id="A0A7M1QTS7"/>
<organism evidence="1 2">
    <name type="scientific">Trueperella pecoris</name>
    <dbReference type="NCBI Taxonomy" id="2733571"/>
    <lineage>
        <taxon>Bacteria</taxon>
        <taxon>Bacillati</taxon>
        <taxon>Actinomycetota</taxon>
        <taxon>Actinomycetes</taxon>
        <taxon>Actinomycetales</taxon>
        <taxon>Actinomycetaceae</taxon>
        <taxon>Trueperella</taxon>
    </lineage>
</organism>
<accession>A0A8A5U382</accession>
<protein>
    <submittedName>
        <fullName evidence="1">Uncharacterized protein</fullName>
    </submittedName>
</protein>
<dbReference type="EMBL" id="CP063213">
    <property type="protein sequence ID" value="QOR45318.1"/>
    <property type="molecule type" value="Genomic_DNA"/>
</dbReference>
<dbReference type="RefSeq" id="WP_197550936.1">
    <property type="nucleotide sequence ID" value="NZ_CP063213.1"/>
</dbReference>
<gene>
    <name evidence="1" type="ORF">INS88_08620</name>
</gene>
<keyword evidence="2" id="KW-1185">Reference proteome</keyword>
<proteinExistence type="predicted"/>
<accession>A0A7M1QTS7</accession>
<reference evidence="1 2" key="1">
    <citation type="submission" date="2020-10" db="EMBL/GenBank/DDBJ databases">
        <title>Trueperella pecoris sp. nov. isolated from bovine and porcine specimens.</title>
        <authorList>
            <person name="Schoenecker L."/>
            <person name="Schnydrig P."/>
            <person name="Brodard I."/>
            <person name="Thomann A."/>
            <person name="Hemphill A."/>
            <person name="Rodriguez-Campos S."/>
            <person name="Perreten V."/>
            <person name="Jores J."/>
            <person name="Kittl S."/>
        </authorList>
    </citation>
    <scope>NUCLEOTIDE SEQUENCE [LARGE SCALE GENOMIC DNA]</scope>
    <source>
        <strain evidence="1 2">15A0121</strain>
    </source>
</reference>
<evidence type="ECO:0000313" key="1">
    <source>
        <dbReference type="EMBL" id="QOR45318.1"/>
    </source>
</evidence>
<dbReference type="Proteomes" id="UP000595053">
    <property type="component" value="Chromosome"/>
</dbReference>
<name>A0A7M1QTS7_9ACTO</name>